<comment type="caution">
    <text evidence="3">The sequence shown here is derived from an EMBL/GenBank/DDBJ whole genome shotgun (WGS) entry which is preliminary data.</text>
</comment>
<sequence length="1171" mass="130751">MDMQRMRTTQLHTSDSDDDTIDSKRRKQPSWHNNLQSSSPRKEAASAEPYLTVRTKSETCEALRKLVADTGPSSDSLQEDLEKVTRGEHSDYFKTKKSRTGGPLQTNIVHELVLASKEKKWKKDEIEKVLVFVLKLSGQHATGSKKLTPYLMEELLEEDFGSGTPILQALTAGRNRNRPFVEVVLRLRPKPSNLGKIFWQPTKKYNIYCLHTAISSAKAKADGFDHIHDIVQHILDYQPPQLKPHDRSSRRPKNKPPTKAPISPLKAREETGHNTALHLAILKAPIELVVNTESESSKTGGGSHTGAIVPRSPSMAKSEKLVKALVEASADSLGLRNGKAKDKRDKVVRRTPYQERIYRLAIEFDKWKTGHPQIIGGENNNNSSALENTDSSHGAVSVETTQESAAYVSDGDEDNCEHNLPLESTLAQSYYGDDAFREFVISDPIASYINHYCIAHKYREKAMKYLYRLGEERATEFDLLGFPRKKITQDYLSSLETHVRFERTLKYVALPRLAVETTRASNGTQFMSSPTGQKTHEAADMTEIFHWLYRRHVRKIQKVTVLDSELSSHHDQKIIEALKEFEVEEWDWDKMDLSSHVISDSSKFIRDIYLHSSGNSAVLEGWCSSAGFGNREKFPQLKKIVIYFHEGQETEQTLRERGNNIQTRLESGEYEHNRWKLSEAQAIATDIMTMAKKLMALRTTGESIDENSASLMTDLESRLLMLNALKVSPVEQKFKVEFDVVLIAAQTGSLRTRRTTDSTDNFRINKIKEFTNYIRNSPWIERPQISRVKIAIIDDGLDPSLSIIDRKHSRVIAGQSFCTYSGYTQNYYVPSGNHGTQLASVICQICPEVDLVIARLAEQDTRSGNRVILLDSAERAIKWATDCGVDIMCMSWTIEDRDKEDSPRLSGLRSAISAAHKKGIILFCSASDQGGGSMVQGCYPGAFDGGKKCIRVGSCSASDVPSVWVDPDQVDFLLPGENLPIRNSDGNPEPQTGSSFATALATGLAGLILYCTLRLGTGITPSAARSHGNEAEDDGSGADTESNHEGGDDSDAESVDSRDSKAPPSNTSSGHSSQGKNGAGKVFWNRDLMFKVLQQMSKPVGATPDNLLLILPEVFLVSRVYEELKKLKGRKIKTLDKLVWDNDFSTALHNVLHLAINYQDNKQGYKKLGAR</sequence>
<dbReference type="GO" id="GO:0004252">
    <property type="term" value="F:serine-type endopeptidase activity"/>
    <property type="evidence" value="ECO:0007669"/>
    <property type="project" value="InterPro"/>
</dbReference>
<dbReference type="Proteomes" id="UP001174934">
    <property type="component" value="Unassembled WGS sequence"/>
</dbReference>
<gene>
    <name evidence="3" type="ORF">B0T17DRAFT_653941</name>
</gene>
<feature type="compositionally biased region" description="Polar residues" evidence="1">
    <location>
        <begin position="1"/>
        <end position="12"/>
    </location>
</feature>
<keyword evidence="4" id="KW-1185">Reference proteome</keyword>
<feature type="region of interest" description="Disordered" evidence="1">
    <location>
        <begin position="375"/>
        <end position="399"/>
    </location>
</feature>
<reference evidence="3" key="1">
    <citation type="submission" date="2023-06" db="EMBL/GenBank/DDBJ databases">
        <title>Genome-scale phylogeny and comparative genomics of the fungal order Sordariales.</title>
        <authorList>
            <consortium name="Lawrence Berkeley National Laboratory"/>
            <person name="Hensen N."/>
            <person name="Bonometti L."/>
            <person name="Westerberg I."/>
            <person name="Brannstrom I.O."/>
            <person name="Guillou S."/>
            <person name="Cros-Aarteil S."/>
            <person name="Calhoun S."/>
            <person name="Haridas S."/>
            <person name="Kuo A."/>
            <person name="Mondo S."/>
            <person name="Pangilinan J."/>
            <person name="Riley R."/>
            <person name="LaButti K."/>
            <person name="Andreopoulos B."/>
            <person name="Lipzen A."/>
            <person name="Chen C."/>
            <person name="Yanf M."/>
            <person name="Daum C."/>
            <person name="Ng V."/>
            <person name="Clum A."/>
            <person name="Steindorff A."/>
            <person name="Ohm R."/>
            <person name="Martin F."/>
            <person name="Silar P."/>
            <person name="Natvig D."/>
            <person name="Lalanne C."/>
            <person name="Gautier V."/>
            <person name="Ament-velasquez S.L."/>
            <person name="Kruys A."/>
            <person name="Hutchinson M.I."/>
            <person name="Powell A.J."/>
            <person name="Barry K."/>
            <person name="Miller A.N."/>
            <person name="Grigoriev I.V."/>
            <person name="Debuchy R."/>
            <person name="Gladieux P."/>
            <person name="Thoren M.H."/>
            <person name="Johannesson H."/>
        </authorList>
    </citation>
    <scope>NUCLEOTIDE SEQUENCE</scope>
    <source>
        <strain evidence="3">SMH3391-2</strain>
    </source>
</reference>
<dbReference type="EMBL" id="JAULSR010000002">
    <property type="protein sequence ID" value="KAK0630526.1"/>
    <property type="molecule type" value="Genomic_DNA"/>
</dbReference>
<feature type="region of interest" description="Disordered" evidence="1">
    <location>
        <begin position="1022"/>
        <end position="1078"/>
    </location>
</feature>
<feature type="region of interest" description="Disordered" evidence="1">
    <location>
        <begin position="293"/>
        <end position="315"/>
    </location>
</feature>
<dbReference type="InterPro" id="IPR000209">
    <property type="entry name" value="Peptidase_S8/S53_dom"/>
</dbReference>
<evidence type="ECO:0000313" key="4">
    <source>
        <dbReference type="Proteomes" id="UP001174934"/>
    </source>
</evidence>
<feature type="compositionally biased region" description="Polar residues" evidence="1">
    <location>
        <begin position="378"/>
        <end position="399"/>
    </location>
</feature>
<feature type="domain" description="Peptidase S8/S53" evidence="2">
    <location>
        <begin position="787"/>
        <end position="1009"/>
    </location>
</feature>
<dbReference type="AlphaFoldDB" id="A0AA39XAU1"/>
<organism evidence="3 4">
    <name type="scientific">Bombardia bombarda</name>
    <dbReference type="NCBI Taxonomy" id="252184"/>
    <lineage>
        <taxon>Eukaryota</taxon>
        <taxon>Fungi</taxon>
        <taxon>Dikarya</taxon>
        <taxon>Ascomycota</taxon>
        <taxon>Pezizomycotina</taxon>
        <taxon>Sordariomycetes</taxon>
        <taxon>Sordariomycetidae</taxon>
        <taxon>Sordariales</taxon>
        <taxon>Lasiosphaeriaceae</taxon>
        <taxon>Bombardia</taxon>
    </lineage>
</organism>
<feature type="compositionally biased region" description="Polar residues" evidence="1">
    <location>
        <begin position="984"/>
        <end position="995"/>
    </location>
</feature>
<protein>
    <recommendedName>
        <fullName evidence="2">Peptidase S8/S53 domain-containing protein</fullName>
    </recommendedName>
</protein>
<evidence type="ECO:0000313" key="3">
    <source>
        <dbReference type="EMBL" id="KAK0630526.1"/>
    </source>
</evidence>
<accession>A0AA39XAU1</accession>
<feature type="compositionally biased region" description="Polar residues" evidence="1">
    <location>
        <begin position="30"/>
        <end position="39"/>
    </location>
</feature>
<dbReference type="Gene3D" id="3.40.50.200">
    <property type="entry name" value="Peptidase S8/S53 domain"/>
    <property type="match status" value="1"/>
</dbReference>
<feature type="region of interest" description="Disordered" evidence="1">
    <location>
        <begin position="976"/>
        <end position="995"/>
    </location>
</feature>
<feature type="compositionally biased region" description="Polar residues" evidence="1">
    <location>
        <begin position="1063"/>
        <end position="1076"/>
    </location>
</feature>
<evidence type="ECO:0000259" key="2">
    <source>
        <dbReference type="Pfam" id="PF00082"/>
    </source>
</evidence>
<feature type="region of interest" description="Disordered" evidence="1">
    <location>
        <begin position="1"/>
        <end position="50"/>
    </location>
</feature>
<dbReference type="InterPro" id="IPR036852">
    <property type="entry name" value="Peptidase_S8/S53_dom_sf"/>
</dbReference>
<dbReference type="SUPFAM" id="SSF52743">
    <property type="entry name" value="Subtilisin-like"/>
    <property type="match status" value="1"/>
</dbReference>
<proteinExistence type="predicted"/>
<evidence type="ECO:0000256" key="1">
    <source>
        <dbReference type="SAM" id="MobiDB-lite"/>
    </source>
</evidence>
<name>A0AA39XAU1_9PEZI</name>
<feature type="region of interest" description="Disordered" evidence="1">
    <location>
        <begin position="239"/>
        <end position="268"/>
    </location>
</feature>
<dbReference type="GO" id="GO:0006508">
    <property type="term" value="P:proteolysis"/>
    <property type="evidence" value="ECO:0007669"/>
    <property type="project" value="InterPro"/>
</dbReference>
<dbReference type="Pfam" id="PF00082">
    <property type="entry name" value="Peptidase_S8"/>
    <property type="match status" value="1"/>
</dbReference>